<name>A0A926L596_9ACTN</name>
<evidence type="ECO:0000259" key="4">
    <source>
        <dbReference type="Pfam" id="PF00188"/>
    </source>
</evidence>
<dbReference type="PANTHER" id="PTHR31157:SF1">
    <property type="entry name" value="SCP DOMAIN-CONTAINING PROTEIN"/>
    <property type="match status" value="1"/>
</dbReference>
<dbReference type="GO" id="GO:0016987">
    <property type="term" value="F:sigma factor activity"/>
    <property type="evidence" value="ECO:0007669"/>
    <property type="project" value="UniProtKB-KW"/>
</dbReference>
<keyword evidence="1" id="KW-0731">Sigma factor</keyword>
<dbReference type="InterPro" id="IPR000838">
    <property type="entry name" value="RNA_pol_sigma70_ECF_CS"/>
</dbReference>
<dbReference type="SUPFAM" id="SSF55797">
    <property type="entry name" value="PR-1-like"/>
    <property type="match status" value="1"/>
</dbReference>
<keyword evidence="1" id="KW-0804">Transcription</keyword>
<feature type="compositionally biased region" description="Low complexity" evidence="2">
    <location>
        <begin position="383"/>
        <end position="412"/>
    </location>
</feature>
<feature type="compositionally biased region" description="Basic residues" evidence="2">
    <location>
        <begin position="330"/>
        <end position="343"/>
    </location>
</feature>
<dbReference type="AlphaFoldDB" id="A0A926L596"/>
<dbReference type="GO" id="GO:0006352">
    <property type="term" value="P:DNA-templated transcription initiation"/>
    <property type="evidence" value="ECO:0007669"/>
    <property type="project" value="InterPro"/>
</dbReference>
<evidence type="ECO:0000313" key="6">
    <source>
        <dbReference type="EMBL" id="MBD0420348.1"/>
    </source>
</evidence>
<dbReference type="CDD" id="cd05379">
    <property type="entry name" value="CAP_bacterial"/>
    <property type="match status" value="1"/>
</dbReference>
<feature type="domain" description="SCP" evidence="4">
    <location>
        <begin position="468"/>
        <end position="579"/>
    </location>
</feature>
<dbReference type="InterPro" id="IPR013325">
    <property type="entry name" value="RNA_pol_sigma_r2"/>
</dbReference>
<organism evidence="6 7">
    <name type="scientific">Streptomyces griseicoloratus</name>
    <dbReference type="NCBI Taxonomy" id="2752516"/>
    <lineage>
        <taxon>Bacteria</taxon>
        <taxon>Bacillati</taxon>
        <taxon>Actinomycetota</taxon>
        <taxon>Actinomycetes</taxon>
        <taxon>Kitasatosporales</taxon>
        <taxon>Streptomycetaceae</taxon>
        <taxon>Streptomyces</taxon>
    </lineage>
</organism>
<dbReference type="InterPro" id="IPR035940">
    <property type="entry name" value="CAP_sf"/>
</dbReference>
<dbReference type="InterPro" id="IPR007627">
    <property type="entry name" value="RNA_pol_sigma70_r2"/>
</dbReference>
<comment type="similarity">
    <text evidence="1">Belongs to the sigma-70 factor family. ECF subfamily.</text>
</comment>
<keyword evidence="7" id="KW-1185">Reference proteome</keyword>
<dbReference type="Gene3D" id="1.10.1740.10">
    <property type="match status" value="1"/>
</dbReference>
<accession>A0A926L596</accession>
<dbReference type="GO" id="GO:0003677">
    <property type="term" value="F:DNA binding"/>
    <property type="evidence" value="ECO:0007669"/>
    <property type="project" value="UniProtKB-KW"/>
</dbReference>
<dbReference type="SUPFAM" id="SSF88946">
    <property type="entry name" value="Sigma2 domain of RNA polymerase sigma factors"/>
    <property type="match status" value="1"/>
</dbReference>
<keyword evidence="3" id="KW-1133">Transmembrane helix</keyword>
<evidence type="ECO:0000259" key="5">
    <source>
        <dbReference type="Pfam" id="PF04542"/>
    </source>
</evidence>
<dbReference type="EMBL" id="JACVQF010000187">
    <property type="protein sequence ID" value="MBD0420348.1"/>
    <property type="molecule type" value="Genomic_DNA"/>
</dbReference>
<gene>
    <name evidence="6" type="ORF">H0H10_14550</name>
</gene>
<dbReference type="Proteomes" id="UP000621210">
    <property type="component" value="Unassembled WGS sequence"/>
</dbReference>
<dbReference type="Pfam" id="PF04542">
    <property type="entry name" value="Sigma70_r2"/>
    <property type="match status" value="1"/>
</dbReference>
<feature type="region of interest" description="Disordered" evidence="2">
    <location>
        <begin position="284"/>
        <end position="345"/>
    </location>
</feature>
<reference evidence="6" key="1">
    <citation type="submission" date="2020-09" db="EMBL/GenBank/DDBJ databases">
        <title>Streptomyces grisecoloratus sp. nov., isolated from cotton soil.</title>
        <authorList>
            <person name="Xing L."/>
        </authorList>
    </citation>
    <scope>NUCLEOTIDE SEQUENCE</scope>
    <source>
        <strain evidence="6">TRM S81-3</strain>
    </source>
</reference>
<protein>
    <recommendedName>
        <fullName evidence="1">RNA polymerase sigma factor</fullName>
    </recommendedName>
</protein>
<dbReference type="PROSITE" id="PS01063">
    <property type="entry name" value="SIGMA70_ECF"/>
    <property type="match status" value="1"/>
</dbReference>
<comment type="caution">
    <text evidence="6">The sequence shown here is derived from an EMBL/GenBank/DDBJ whole genome shotgun (WGS) entry which is preliminary data.</text>
</comment>
<dbReference type="InterPro" id="IPR014284">
    <property type="entry name" value="RNA_pol_sigma-70_dom"/>
</dbReference>
<proteinExistence type="inferred from homology"/>
<dbReference type="Gene3D" id="3.40.33.10">
    <property type="entry name" value="CAP"/>
    <property type="match status" value="1"/>
</dbReference>
<keyword evidence="3" id="KW-0472">Membrane</keyword>
<dbReference type="InterPro" id="IPR014044">
    <property type="entry name" value="CAP_dom"/>
</dbReference>
<feature type="compositionally biased region" description="Low complexity" evidence="2">
    <location>
        <begin position="444"/>
        <end position="461"/>
    </location>
</feature>
<evidence type="ECO:0000256" key="2">
    <source>
        <dbReference type="SAM" id="MobiDB-lite"/>
    </source>
</evidence>
<reference evidence="6" key="2">
    <citation type="submission" date="2020-09" db="EMBL/GenBank/DDBJ databases">
        <authorList>
            <person name="Luo X."/>
        </authorList>
    </citation>
    <scope>NUCLEOTIDE SEQUENCE</scope>
    <source>
        <strain evidence="6">TRM S81-3</strain>
    </source>
</reference>
<sequence>MAVSSGPGRETVEAAQRGDVRAQDELVAGCLPLVYNIVGRALNGHPDVDDVVQETMLRVLGSLGSLNDPASFRSWLVAVTMNQIRHYWRDHRTDRASSGLHDAYDVADPGADFVDLTIVRLGLEGQRREVAEATRWLDPDDQALLSLWWLEATGELTRAEVAAALELSPQHTAVRVQRMKAQLETARLVVRALSAQPRCVLLDDVVATWDAAPSALWRKRIARHARDCTVCAGFQAELVPAEGLLVGLGLVPVGAGLLGGLGAGTADATPLSYAGSAAAEPGTAPGGMTSGNTAFGNTAFGATRSKDTGPTPADPLTASHGPVAVVGPRTSRRARGRERKRSGRTVAAAAAVLLVTGGVIAGIAVLTPDGEGDTGRPASAGGSESAVPTTPAAPAPSASSPSSSPSSGASADASRKPKPSATPRPDNSDAKPSPARTSTPAKTPARPEAARPSAPAAPAAGGPAAQVLAVTNTERAKAGCAPVTLDDRLGRAAQLHSEDMSAHDYFSHTGRNGSSFADRAEAQGYPSPGAENIAQGQNSAASVMQAWMDSPGHRANILNCSLKTLGVGVVTNDWTWTQVFGY</sequence>
<evidence type="ECO:0000256" key="3">
    <source>
        <dbReference type="SAM" id="Phobius"/>
    </source>
</evidence>
<feature type="region of interest" description="Disordered" evidence="2">
    <location>
        <begin position="370"/>
        <end position="461"/>
    </location>
</feature>
<feature type="transmembrane region" description="Helical" evidence="3">
    <location>
        <begin position="345"/>
        <end position="366"/>
    </location>
</feature>
<evidence type="ECO:0000313" key="7">
    <source>
        <dbReference type="Proteomes" id="UP000621210"/>
    </source>
</evidence>
<keyword evidence="1" id="KW-0805">Transcription regulation</keyword>
<dbReference type="PANTHER" id="PTHR31157">
    <property type="entry name" value="SCP DOMAIN-CONTAINING PROTEIN"/>
    <property type="match status" value="1"/>
</dbReference>
<keyword evidence="3" id="KW-0812">Transmembrane</keyword>
<feature type="domain" description="RNA polymerase sigma-70 region 2" evidence="5">
    <location>
        <begin position="27"/>
        <end position="92"/>
    </location>
</feature>
<dbReference type="NCBIfam" id="TIGR02937">
    <property type="entry name" value="sigma70-ECF"/>
    <property type="match status" value="1"/>
</dbReference>
<dbReference type="Pfam" id="PF00188">
    <property type="entry name" value="CAP"/>
    <property type="match status" value="1"/>
</dbReference>
<evidence type="ECO:0000256" key="1">
    <source>
        <dbReference type="RuleBase" id="RU000716"/>
    </source>
</evidence>
<keyword evidence="1" id="KW-0238">DNA-binding</keyword>